<keyword evidence="1" id="KW-0378">Hydrolase</keyword>
<organism evidence="1 2">
    <name type="scientific">Weissella confusa</name>
    <name type="common">Lactobacillus confusus</name>
    <dbReference type="NCBI Taxonomy" id="1583"/>
    <lineage>
        <taxon>Bacteria</taxon>
        <taxon>Bacillati</taxon>
        <taxon>Bacillota</taxon>
        <taxon>Bacilli</taxon>
        <taxon>Lactobacillales</taxon>
        <taxon>Lactobacillaceae</taxon>
        <taxon>Weissella</taxon>
    </lineage>
</organism>
<accession>A0AAJ3DBX4</accession>
<dbReference type="AlphaFoldDB" id="A0AAJ3DBX4"/>
<evidence type="ECO:0000313" key="2">
    <source>
        <dbReference type="Proteomes" id="UP000719917"/>
    </source>
</evidence>
<dbReference type="InterPro" id="IPR027417">
    <property type="entry name" value="P-loop_NTPase"/>
</dbReference>
<dbReference type="Gene3D" id="3.40.50.300">
    <property type="entry name" value="P-loop containing nucleotide triphosphate hydrolases"/>
    <property type="match status" value="1"/>
</dbReference>
<name>A0AAJ3DBX4_WEICO</name>
<comment type="caution">
    <text evidence="1">The sequence shown here is derived from an EMBL/GenBank/DDBJ whole genome shotgun (WGS) entry which is preliminary data.</text>
</comment>
<keyword evidence="1" id="KW-0067">ATP-binding</keyword>
<proteinExistence type="predicted"/>
<dbReference type="Proteomes" id="UP000719917">
    <property type="component" value="Unassembled WGS sequence"/>
</dbReference>
<gene>
    <name evidence="1" type="ORF">GTU77_10750</name>
</gene>
<dbReference type="SUPFAM" id="SSF52540">
    <property type="entry name" value="P-loop containing nucleoside triphosphate hydrolases"/>
    <property type="match status" value="1"/>
</dbReference>
<keyword evidence="1" id="KW-0347">Helicase</keyword>
<evidence type="ECO:0000313" key="1">
    <source>
        <dbReference type="EMBL" id="NBA12629.1"/>
    </source>
</evidence>
<feature type="non-terminal residue" evidence="1">
    <location>
        <position position="1"/>
    </location>
</feature>
<dbReference type="EMBL" id="JAAAMQ010000084">
    <property type="protein sequence ID" value="NBA12629.1"/>
    <property type="molecule type" value="Genomic_DNA"/>
</dbReference>
<dbReference type="GO" id="GO:0004386">
    <property type="term" value="F:helicase activity"/>
    <property type="evidence" value="ECO:0007669"/>
    <property type="project" value="UniProtKB-KW"/>
</dbReference>
<keyword evidence="1" id="KW-0547">Nucleotide-binding</keyword>
<protein>
    <submittedName>
        <fullName evidence="1">DEAD/DEAH box helicase</fullName>
    </submittedName>
</protein>
<sequence>QVEAIIDELPTKRMTMLFSATLPEDVEKLTCTYMNSPTYIEIKAAGICH</sequence>
<reference evidence="1" key="1">
    <citation type="submission" date="2020-01" db="EMBL/GenBank/DDBJ databases">
        <title>First Reported Case and Whole Genome of Weissella confusa in an Equid.</title>
        <authorList>
            <person name="Little S.V."/>
            <person name="Lawhon S.D."/>
        </authorList>
    </citation>
    <scope>NUCLEOTIDE SEQUENCE</scope>
    <source>
        <strain evidence="1">718955</strain>
    </source>
</reference>